<dbReference type="Proteomes" id="UP000093796">
    <property type="component" value="Unassembled WGS sequence"/>
</dbReference>
<dbReference type="EMBL" id="CP013471">
    <property type="protein sequence ID" value="ALR88471.1"/>
    <property type="molecule type" value="Genomic_DNA"/>
</dbReference>
<reference evidence="3 4" key="2">
    <citation type="submission" date="2016-05" db="EMBL/GenBank/DDBJ databases">
        <title>Genome sequencing of Acetobacter pasteurianus strain SRCM100623.</title>
        <authorList>
            <person name="Song Y.R."/>
        </authorList>
    </citation>
    <scope>NUCLEOTIDE SEQUENCE [LARGE SCALE GENOMIC DNA]</scope>
    <source>
        <strain evidence="3 4">SRCM100623</strain>
    </source>
</reference>
<dbReference type="Pfam" id="PF08378">
    <property type="entry name" value="NERD"/>
    <property type="match status" value="1"/>
</dbReference>
<dbReference type="EMBL" id="LYUD01000011">
    <property type="protein sequence ID" value="OAZ76632.1"/>
    <property type="molecule type" value="Genomic_DNA"/>
</dbReference>
<name>A0A0S3JPZ0_ACEPA</name>
<gene>
    <name evidence="2" type="ORF">DB34_15025</name>
    <name evidence="3" type="ORF">SRCM100623_00211</name>
</gene>
<keyword evidence="3" id="KW-0808">Transferase</keyword>
<evidence type="ECO:0000259" key="1">
    <source>
        <dbReference type="PROSITE" id="PS50965"/>
    </source>
</evidence>
<evidence type="ECO:0000313" key="4">
    <source>
        <dbReference type="Proteomes" id="UP000093796"/>
    </source>
</evidence>
<evidence type="ECO:0000313" key="2">
    <source>
        <dbReference type="EMBL" id="ALR88471.1"/>
    </source>
</evidence>
<proteinExistence type="predicted"/>
<accession>A0A0S3JPZ0</accession>
<dbReference type="InterPro" id="IPR011528">
    <property type="entry name" value="NERD"/>
</dbReference>
<dbReference type="PROSITE" id="PS50965">
    <property type="entry name" value="NERD"/>
    <property type="match status" value="1"/>
</dbReference>
<dbReference type="PATRIC" id="fig|438.15.peg.222"/>
<keyword evidence="2" id="KW-0614">Plasmid</keyword>
<reference evidence="2" key="1">
    <citation type="submission" date="2015-11" db="EMBL/GenBank/DDBJ databases">
        <title>Plasmid sequences of Acetobacter pasteurianus Ab3.</title>
        <authorList>
            <person name="Xia K."/>
            <person name="Li Y."/>
        </authorList>
    </citation>
    <scope>NUCLEOTIDE SEQUENCE</scope>
    <source>
        <strain evidence="2">Ab3</strain>
        <plasmid evidence="2">ApAb3p3</plasmid>
    </source>
</reference>
<sequence length="200" mass="22518">MRRRYGAPMRSARENSFLKAFKSDIQGRKGETDVRNILAEYGLPSHHDIVLPTRSGNPTQIDHVALTPLGILVVETKHLRGRLSGDVRNDYWQQTLPSGWSEKIYSPLRQNASHCAAVYEIVRHIDPGIQTLSRIVMTGPAEVAPELLSVVHTRETFAKELENLRNNSVSELLQHAWDRLTEAAKHHEGLRKGTTLSPFA</sequence>
<dbReference type="GO" id="GO:0004674">
    <property type="term" value="F:protein serine/threonine kinase activity"/>
    <property type="evidence" value="ECO:0007669"/>
    <property type="project" value="UniProtKB-KW"/>
</dbReference>
<dbReference type="OrthoDB" id="5782056at2"/>
<feature type="domain" description="NERD" evidence="1">
    <location>
        <begin position="26"/>
        <end position="141"/>
    </location>
</feature>
<keyword evidence="3" id="KW-0418">Kinase</keyword>
<dbReference type="EC" id="2.7.11.1" evidence="3"/>
<keyword evidence="3" id="KW-0723">Serine/threonine-protein kinase</keyword>
<organism evidence="2">
    <name type="scientific">Acetobacter pasteurianus</name>
    <name type="common">Acetobacter turbidans</name>
    <dbReference type="NCBI Taxonomy" id="438"/>
    <lineage>
        <taxon>Bacteria</taxon>
        <taxon>Pseudomonadati</taxon>
        <taxon>Pseudomonadota</taxon>
        <taxon>Alphaproteobacteria</taxon>
        <taxon>Acetobacterales</taxon>
        <taxon>Acetobacteraceae</taxon>
        <taxon>Acetobacter</taxon>
    </lineage>
</organism>
<protein>
    <submittedName>
        <fullName evidence="3">Non-specific serine/threonine protein kinase</fullName>
        <ecNumber evidence="3">2.7.11.1</ecNumber>
    </submittedName>
</protein>
<evidence type="ECO:0000313" key="3">
    <source>
        <dbReference type="EMBL" id="OAZ76632.1"/>
    </source>
</evidence>
<dbReference type="AlphaFoldDB" id="A0A0S3JPZ0"/>
<geneLocation type="plasmid" evidence="2">
    <name>ApAb3p3</name>
</geneLocation>